<dbReference type="NCBIfam" id="TIGR00730">
    <property type="entry name" value="Rossman fold protein, TIGR00730 family"/>
    <property type="match status" value="1"/>
</dbReference>
<evidence type="ECO:0000313" key="6">
    <source>
        <dbReference type="Proteomes" id="UP000192599"/>
    </source>
</evidence>
<proteinExistence type="inferred from homology"/>
<keyword evidence="3" id="KW-0203">Cytokinin biosynthesis</keyword>
<dbReference type="GO" id="GO:0009691">
    <property type="term" value="P:cytokinin biosynthetic process"/>
    <property type="evidence" value="ECO:0007669"/>
    <property type="project" value="UniProtKB-UniRule"/>
</dbReference>
<evidence type="ECO:0000256" key="3">
    <source>
        <dbReference type="RuleBase" id="RU363015"/>
    </source>
</evidence>
<dbReference type="PANTHER" id="PTHR31223:SF70">
    <property type="entry name" value="LOG FAMILY PROTEIN YJL055W"/>
    <property type="match status" value="1"/>
</dbReference>
<dbReference type="Proteomes" id="UP000192599">
    <property type="component" value="Unassembled WGS sequence"/>
</dbReference>
<dbReference type="EMBL" id="LNTC01000010">
    <property type="protein sequence ID" value="OQR42105.1"/>
    <property type="molecule type" value="Genomic_DNA"/>
</dbReference>
<dbReference type="Proteomes" id="UP001164100">
    <property type="component" value="Chromosome"/>
</dbReference>
<dbReference type="EMBL" id="CP099556">
    <property type="protein sequence ID" value="UYF42383.1"/>
    <property type="molecule type" value="Genomic_DNA"/>
</dbReference>
<protein>
    <recommendedName>
        <fullName evidence="3">Cytokinin riboside 5'-monophosphate phosphoribohydrolase</fullName>
        <ecNumber evidence="3">3.2.2.n1</ecNumber>
    </recommendedName>
</protein>
<comment type="catalytic activity">
    <reaction evidence="1">
        <text>AMP + H2O = D-ribose 5-phosphate + adenine</text>
        <dbReference type="Rhea" id="RHEA:20129"/>
        <dbReference type="ChEBI" id="CHEBI:15377"/>
        <dbReference type="ChEBI" id="CHEBI:16708"/>
        <dbReference type="ChEBI" id="CHEBI:78346"/>
        <dbReference type="ChEBI" id="CHEBI:456215"/>
        <dbReference type="EC" id="3.2.2.4"/>
    </reaction>
</comment>
<dbReference type="InterPro" id="IPR005269">
    <property type="entry name" value="LOG"/>
</dbReference>
<gene>
    <name evidence="4" type="ORF">AS859_01730</name>
    <name evidence="5" type="ORF">NGX11_05595</name>
</gene>
<name>A0A1V9VDG6_9BACT</name>
<evidence type="ECO:0000256" key="1">
    <source>
        <dbReference type="ARBA" id="ARBA00000274"/>
    </source>
</evidence>
<dbReference type="AlphaFoldDB" id="A0A1V9VDG6"/>
<dbReference type="GO" id="GO:0008714">
    <property type="term" value="F:AMP nucleosidase activity"/>
    <property type="evidence" value="ECO:0007669"/>
    <property type="project" value="UniProtKB-EC"/>
</dbReference>
<accession>A0A1V9VDG6</accession>
<dbReference type="InterPro" id="IPR031100">
    <property type="entry name" value="LOG_fam"/>
</dbReference>
<reference evidence="5" key="2">
    <citation type="journal article" date="2022" name="Front. Microbiol.">
        <title>Species classification and novel plasmid identifications in Arcobacter cryaerophilus and Arcobacter cryaerophilus-like organisms.</title>
        <authorList>
            <person name="Zhou G."/>
            <person name="Wang M."/>
            <person name="Wang H."/>
            <person name="Chen X."/>
            <person name="Gu Y."/>
            <person name="Shao Z."/>
            <person name="Zhang J."/>
            <person name="Zhang M."/>
        </authorList>
    </citation>
    <scope>NUCLEOTIDE SEQUENCE</scope>
    <source>
        <strain evidence="5">ICDCAC48</strain>
    </source>
</reference>
<evidence type="ECO:0000313" key="4">
    <source>
        <dbReference type="EMBL" id="OQR42105.1"/>
    </source>
</evidence>
<evidence type="ECO:0000313" key="5">
    <source>
        <dbReference type="EMBL" id="UYF42383.1"/>
    </source>
</evidence>
<dbReference type="Pfam" id="PF03641">
    <property type="entry name" value="Lysine_decarbox"/>
    <property type="match status" value="1"/>
</dbReference>
<dbReference type="Gene3D" id="3.40.50.450">
    <property type="match status" value="1"/>
</dbReference>
<dbReference type="SUPFAM" id="SSF102405">
    <property type="entry name" value="MCP/YpsA-like"/>
    <property type="match status" value="1"/>
</dbReference>
<dbReference type="RefSeq" id="WP_066222483.1">
    <property type="nucleotide sequence ID" value="NZ_CP026655.1"/>
</dbReference>
<keyword evidence="3" id="KW-0378">Hydrolase</keyword>
<evidence type="ECO:0000256" key="2">
    <source>
        <dbReference type="ARBA" id="ARBA00006763"/>
    </source>
</evidence>
<sequence length="187" mass="21041">MNVAIYCGSAFGNSKIYEEKTIELAEKLYKNSINIVYGGSKQGLMGVISNKSLSLGNKVTGVITFDLVGKELENTNISKIYKVDSMRERKAKMEELSDAFIALPGGYGTFEEIIDVIASSQIGYHKKPCAFVNINGYYDKLIEFFYSCSNSGFMDRRFVDMLIVSDNIDEIIEKIKNYEAPKAKWDK</sequence>
<comment type="similarity">
    <text evidence="2 3">Belongs to the LOG family.</text>
</comment>
<organism evidence="4 6">
    <name type="scientific">Aliarcobacter cryaerophilus</name>
    <dbReference type="NCBI Taxonomy" id="28198"/>
    <lineage>
        <taxon>Bacteria</taxon>
        <taxon>Pseudomonadati</taxon>
        <taxon>Campylobacterota</taxon>
        <taxon>Epsilonproteobacteria</taxon>
        <taxon>Campylobacterales</taxon>
        <taxon>Arcobacteraceae</taxon>
        <taxon>Aliarcobacter</taxon>
    </lineage>
</organism>
<reference evidence="4 6" key="1">
    <citation type="submission" date="2017-04" db="EMBL/GenBank/DDBJ databases">
        <title>Accumulation and expression of multiple antibiotic resistance genes in Arcobacter cryaerophilus that thrives in sewage.</title>
        <authorList>
            <person name="Millar J.A."/>
            <person name="Raghavan R."/>
        </authorList>
    </citation>
    <scope>NUCLEOTIDE SEQUENCE [LARGE SCALE GENOMIC DNA]</scope>
    <source>
        <strain evidence="4 6">AZT-1</strain>
    </source>
</reference>
<dbReference type="EC" id="3.2.2.n1" evidence="3"/>
<dbReference type="GO" id="GO:0005829">
    <property type="term" value="C:cytosol"/>
    <property type="evidence" value="ECO:0007669"/>
    <property type="project" value="TreeGrafter"/>
</dbReference>
<dbReference type="PANTHER" id="PTHR31223">
    <property type="entry name" value="LOG FAMILY PROTEIN YJL055W"/>
    <property type="match status" value="1"/>
</dbReference>